<dbReference type="GO" id="GO:0006893">
    <property type="term" value="P:Golgi to plasma membrane transport"/>
    <property type="evidence" value="ECO:0007669"/>
    <property type="project" value="TreeGrafter"/>
</dbReference>
<dbReference type="GO" id="GO:0045159">
    <property type="term" value="F:myosin II binding"/>
    <property type="evidence" value="ECO:0007669"/>
    <property type="project" value="TreeGrafter"/>
</dbReference>
<dbReference type="InterPro" id="IPR015943">
    <property type="entry name" value="WD40/YVTN_repeat-like_dom_sf"/>
</dbReference>
<feature type="domain" description="Lethal giant larvae (Lgl)-like C-terminal" evidence="4">
    <location>
        <begin position="511"/>
        <end position="899"/>
    </location>
</feature>
<proteinExistence type="inferred from homology"/>
<dbReference type="SUPFAM" id="SSF50978">
    <property type="entry name" value="WD40 repeat-like"/>
    <property type="match status" value="1"/>
</dbReference>
<protein>
    <submittedName>
        <fullName evidence="5">DEKNAAC102775</fullName>
    </submittedName>
</protein>
<keyword evidence="2" id="KW-0268">Exocytosis</keyword>
<evidence type="ECO:0000313" key="5">
    <source>
        <dbReference type="EMBL" id="VEU21494.1"/>
    </source>
</evidence>
<dbReference type="GO" id="GO:0006887">
    <property type="term" value="P:exocytosis"/>
    <property type="evidence" value="ECO:0007669"/>
    <property type="project" value="UniProtKB-KW"/>
</dbReference>
<comment type="similarity">
    <text evidence="1">Belongs to the WD repeat L(2)GL family.</text>
</comment>
<dbReference type="GO" id="GO:0005737">
    <property type="term" value="C:cytoplasm"/>
    <property type="evidence" value="ECO:0007669"/>
    <property type="project" value="TreeGrafter"/>
</dbReference>
<evidence type="ECO:0000259" key="4">
    <source>
        <dbReference type="Pfam" id="PF08596"/>
    </source>
</evidence>
<feature type="repeat" description="WD" evidence="3">
    <location>
        <begin position="241"/>
        <end position="270"/>
    </location>
</feature>
<dbReference type="GO" id="GO:0019905">
    <property type="term" value="F:syntaxin binding"/>
    <property type="evidence" value="ECO:0007669"/>
    <property type="project" value="TreeGrafter"/>
</dbReference>
<reference evidence="5 6" key="1">
    <citation type="submission" date="2018-12" db="EMBL/GenBank/DDBJ databases">
        <authorList>
            <person name="Tiukova I."/>
            <person name="Dainat J."/>
        </authorList>
    </citation>
    <scope>NUCLEOTIDE SEQUENCE [LARGE SCALE GENOMIC DNA]</scope>
</reference>
<dbReference type="Pfam" id="PF08596">
    <property type="entry name" value="Lgl_C"/>
    <property type="match status" value="1"/>
</dbReference>
<dbReference type="PROSITE" id="PS50082">
    <property type="entry name" value="WD_REPEATS_2"/>
    <property type="match status" value="1"/>
</dbReference>
<dbReference type="PANTHER" id="PTHR10241">
    <property type="entry name" value="LETHAL 2 GIANT LARVAE PROTEIN"/>
    <property type="match status" value="1"/>
</dbReference>
<dbReference type="Gene3D" id="2.130.10.10">
    <property type="entry name" value="YVTN repeat-like/Quinoprotein amine dehydrogenase"/>
    <property type="match status" value="2"/>
</dbReference>
<dbReference type="Proteomes" id="UP000290900">
    <property type="component" value="Unassembled WGS sequence"/>
</dbReference>
<sequence length="1008" mass="111445">MAPSIKLPKFKRNTDNLSQGMDKIQFEVDELQSYGEAGRVKALAYDPVQSLMAVATEFNHVCIFGQARVTYTLELQTVNPIKALRFVKGIYLLVFDSVDTIFVISLFTKTVLRKITTSVEITAFDTDYSLEFVFVGLKNGMVKAFDIETGKQTFLNIVEERRSSFPLVADKHVCSLKLHPRDIGTLLISYPKETMIYSLADDKVMLSFIYTLERTAPGGENATYAYGADGMYLPDVTHSLWHPNGLHIVTVHDDNSIVFWDAKTGERILARTLFDSYVDAPTGKECKRDRERMSSISTIRWLCDSDPEKSMLLIMGGDSYADEGCHQLVRMNFGKMISYSMSTYQHMADYYSQPKQQNIFAIHSNANVSDFVPLPEKSPYFDGNQKPALVALIMSDGSLKFMNYPEGSLSFDARRFPSTVSWLNPKITCSSSSYLDTRILSSIYEAFPPNVSILKGGIPSKPKYRVVAGSVVITGHESGFIRVWNSSEGALDSSSVLEIDIGGILQNDECSVSSISFAPEQTELSCGLVNGDVLLFSYQSNKLYQPRAIAGLTNKMSSLSIRGNAVVDISDRAPLDLKKGFMPKLLVRALDNGRVTALCNSSVNFVAVGYESGRLLVIDRRGGVVIHNEILQDAGLSIKITPTAIQFGFGITGTQQQRCSILMYVGTSIGRLITYQLLADARGRFTVNRIEDIDSNDSDIVDILAVNSVTGRPCSPTLGQLRSQPLETDLAFPLVISASTSDIRVIKNDAKIAHKTYGKGDISKVGVTGARTVDGNISFCLVCINGRSKKIAALSLPSLSQLSELRIPYRVEAKYAQQSSVLPLGDIFLRITETEAALVNIMNLRQAIRGPETSNSADVLFLKNIMVPWRPTFNQMVKNTAGITYSQLYKLLLGRDRPEKGSTEEYTKAWNISPYNPANYSLLGAGKPKYYDPNALHQHIDVGKSPKSAHSFENNGWQVSKLKKYASDAIEHSANKVEAYVSDVNDNFDQAVKDARKEALRSIVKSGF</sequence>
<keyword evidence="6" id="KW-1185">Reference proteome</keyword>
<evidence type="ECO:0000256" key="2">
    <source>
        <dbReference type="ARBA" id="ARBA00022483"/>
    </source>
</evidence>
<keyword evidence="3" id="KW-0853">WD repeat</keyword>
<dbReference type="GO" id="GO:0005886">
    <property type="term" value="C:plasma membrane"/>
    <property type="evidence" value="ECO:0007669"/>
    <property type="project" value="TreeGrafter"/>
</dbReference>
<dbReference type="FunCoup" id="A0A448YKN2">
    <property type="interactions" value="150"/>
</dbReference>
<organism evidence="5 6">
    <name type="scientific">Brettanomyces naardenensis</name>
    <name type="common">Yeast</name>
    <dbReference type="NCBI Taxonomy" id="13370"/>
    <lineage>
        <taxon>Eukaryota</taxon>
        <taxon>Fungi</taxon>
        <taxon>Dikarya</taxon>
        <taxon>Ascomycota</taxon>
        <taxon>Saccharomycotina</taxon>
        <taxon>Pichiomycetes</taxon>
        <taxon>Pichiales</taxon>
        <taxon>Pichiaceae</taxon>
        <taxon>Brettanomyces</taxon>
    </lineage>
</organism>
<dbReference type="InterPro" id="IPR013905">
    <property type="entry name" value="Lgl_C_dom"/>
</dbReference>
<dbReference type="AlphaFoldDB" id="A0A448YKN2"/>
<dbReference type="OrthoDB" id="19944at2759"/>
<dbReference type="InterPro" id="IPR001680">
    <property type="entry name" value="WD40_rpt"/>
</dbReference>
<evidence type="ECO:0000256" key="3">
    <source>
        <dbReference type="PROSITE-ProRule" id="PRU00221"/>
    </source>
</evidence>
<dbReference type="STRING" id="13370.A0A448YKN2"/>
<dbReference type="GO" id="GO:0005096">
    <property type="term" value="F:GTPase activator activity"/>
    <property type="evidence" value="ECO:0007669"/>
    <property type="project" value="TreeGrafter"/>
</dbReference>
<dbReference type="PANTHER" id="PTHR10241:SF25">
    <property type="entry name" value="TOMOSYN, ISOFORM C"/>
    <property type="match status" value="1"/>
</dbReference>
<evidence type="ECO:0000313" key="6">
    <source>
        <dbReference type="Proteomes" id="UP000290900"/>
    </source>
</evidence>
<dbReference type="InterPro" id="IPR036322">
    <property type="entry name" value="WD40_repeat_dom_sf"/>
</dbReference>
<gene>
    <name evidence="5" type="ORF">BRENAR_LOCUS2227</name>
</gene>
<dbReference type="InParanoid" id="A0A448YKN2"/>
<accession>A0A448YKN2</accession>
<dbReference type="EMBL" id="CAACVR010000012">
    <property type="protein sequence ID" value="VEU21494.1"/>
    <property type="molecule type" value="Genomic_DNA"/>
</dbReference>
<dbReference type="SMART" id="SM00320">
    <property type="entry name" value="WD40"/>
    <property type="match status" value="4"/>
</dbReference>
<name>A0A448YKN2_BRENA</name>
<evidence type="ECO:0000256" key="1">
    <source>
        <dbReference type="ARBA" id="ARBA00008070"/>
    </source>
</evidence>